<dbReference type="InterPro" id="IPR005162">
    <property type="entry name" value="Retrotrans_gag_dom"/>
</dbReference>
<dbReference type="InterPro" id="IPR050951">
    <property type="entry name" value="Retrovirus_Pol_polyprotein"/>
</dbReference>
<dbReference type="SMART" id="SM00298">
    <property type="entry name" value="CHROMO"/>
    <property type="match status" value="1"/>
</dbReference>
<evidence type="ECO:0000256" key="8">
    <source>
        <dbReference type="ARBA" id="ARBA00022723"/>
    </source>
</evidence>
<keyword evidence="11" id="KW-0378">Hydrolase</keyword>
<dbReference type="GO" id="GO:0004190">
    <property type="term" value="F:aspartic-type endopeptidase activity"/>
    <property type="evidence" value="ECO:0007669"/>
    <property type="project" value="UniProtKB-KW"/>
</dbReference>
<evidence type="ECO:0000259" key="25">
    <source>
        <dbReference type="PROSITE" id="PS50994"/>
    </source>
</evidence>
<dbReference type="Pfam" id="PF03732">
    <property type="entry name" value="Retrotrans_gag"/>
    <property type="match status" value="1"/>
</dbReference>
<dbReference type="InterPro" id="IPR041588">
    <property type="entry name" value="Integrase_H2C2"/>
</dbReference>
<dbReference type="InterPro" id="IPR016197">
    <property type="entry name" value="Chromo-like_dom_sf"/>
</dbReference>
<dbReference type="InterPro" id="IPR000477">
    <property type="entry name" value="RT_dom"/>
</dbReference>
<dbReference type="Pfam" id="PF17921">
    <property type="entry name" value="Integrase_H2C2"/>
    <property type="match status" value="1"/>
</dbReference>
<evidence type="ECO:0000313" key="27">
    <source>
        <dbReference type="Proteomes" id="UP001529510"/>
    </source>
</evidence>
<accession>A0ABD0PB25</accession>
<dbReference type="Gene3D" id="4.10.60.10">
    <property type="entry name" value="Zinc finger, CCHC-type"/>
    <property type="match status" value="1"/>
</dbReference>
<dbReference type="InterPro" id="IPR056924">
    <property type="entry name" value="SH3_Tf2-1"/>
</dbReference>
<dbReference type="Gene3D" id="3.10.10.10">
    <property type="entry name" value="HIV Type 1 Reverse Transcriptase, subunit A, domain 1"/>
    <property type="match status" value="1"/>
</dbReference>
<feature type="non-terminal residue" evidence="26">
    <location>
        <position position="1632"/>
    </location>
</feature>
<dbReference type="SUPFAM" id="SSF54160">
    <property type="entry name" value="Chromo domain-like"/>
    <property type="match status" value="1"/>
</dbReference>
<dbReference type="Gene3D" id="3.30.420.10">
    <property type="entry name" value="Ribonuclease H-like superfamily/Ribonuclease H"/>
    <property type="match status" value="1"/>
</dbReference>
<dbReference type="PROSITE" id="PS50878">
    <property type="entry name" value="RT_POL"/>
    <property type="match status" value="1"/>
</dbReference>
<keyword evidence="15" id="KW-0239">DNA-directed DNA polymerase</keyword>
<dbReference type="Pfam" id="PF00385">
    <property type="entry name" value="Chromo"/>
    <property type="match status" value="1"/>
</dbReference>
<evidence type="ECO:0000256" key="11">
    <source>
        <dbReference type="ARBA" id="ARBA00022801"/>
    </source>
</evidence>
<evidence type="ECO:0000256" key="16">
    <source>
        <dbReference type="ARBA" id="ARBA00023125"/>
    </source>
</evidence>
<dbReference type="PROSITE" id="PS50890">
    <property type="entry name" value="PUA"/>
    <property type="match status" value="1"/>
</dbReference>
<dbReference type="PANTHER" id="PTHR37984">
    <property type="entry name" value="PROTEIN CBG26694"/>
    <property type="match status" value="1"/>
</dbReference>
<dbReference type="FunFam" id="3.30.70.270:FF:000020">
    <property type="entry name" value="Transposon Tf2-6 polyprotein-like Protein"/>
    <property type="match status" value="1"/>
</dbReference>
<organism evidence="26 27">
    <name type="scientific">Cirrhinus mrigala</name>
    <name type="common">Mrigala</name>
    <dbReference type="NCBI Taxonomy" id="683832"/>
    <lineage>
        <taxon>Eukaryota</taxon>
        <taxon>Metazoa</taxon>
        <taxon>Chordata</taxon>
        <taxon>Craniata</taxon>
        <taxon>Vertebrata</taxon>
        <taxon>Euteleostomi</taxon>
        <taxon>Actinopterygii</taxon>
        <taxon>Neopterygii</taxon>
        <taxon>Teleostei</taxon>
        <taxon>Ostariophysi</taxon>
        <taxon>Cypriniformes</taxon>
        <taxon>Cyprinidae</taxon>
        <taxon>Labeoninae</taxon>
        <taxon>Labeonini</taxon>
        <taxon>Cirrhinus</taxon>
    </lineage>
</organism>
<dbReference type="GO" id="GO:0003887">
    <property type="term" value="F:DNA-directed DNA polymerase activity"/>
    <property type="evidence" value="ECO:0007669"/>
    <property type="project" value="UniProtKB-KW"/>
</dbReference>
<evidence type="ECO:0000256" key="9">
    <source>
        <dbReference type="ARBA" id="ARBA00022750"/>
    </source>
</evidence>
<dbReference type="InterPro" id="IPR001878">
    <property type="entry name" value="Znf_CCHC"/>
</dbReference>
<dbReference type="Gene3D" id="1.10.340.70">
    <property type="match status" value="1"/>
</dbReference>
<dbReference type="InterPro" id="IPR036397">
    <property type="entry name" value="RNaseH_sf"/>
</dbReference>
<dbReference type="PROSITE" id="PS50013">
    <property type="entry name" value="CHROMO_2"/>
    <property type="match status" value="1"/>
</dbReference>
<keyword evidence="12" id="KW-0460">Magnesium</keyword>
<keyword evidence="20" id="KW-0862">Zinc</keyword>
<dbReference type="InterPro" id="IPR041577">
    <property type="entry name" value="RT_RNaseH_2"/>
</dbReference>
<dbReference type="FunFam" id="3.10.20.370:FF:000003">
    <property type="entry name" value="Transposon Tf2-6 polyprotein"/>
    <property type="match status" value="1"/>
</dbReference>
<sequence length="1632" mass="183359">GSPLRSSSHYISHNPVPGAPLPVPGLSGSLLFVGHFRASRTPVLCEVLLVMLSILSVYLSDCLPVANRTVYRVCESLLPALHRPSLSPRTIPSDRRLPRPFAWTLTTPFALPSLHQSAVVDHCLPISFVFEIKLLQMDPTSPDSSITASQKTSPPTDPATTSQIASEVSAQASVLTRHQQQLDHLSALTEQLVQAIRGLQVATPPAPPPAAIPPAAAAPITASPRLAFPEKFDGAPSKCKGFLLQCTLFVSQQPHLYPTDEGKIAFVCSLLTGRALEWATAVWDVGRPAFPSFATFLQSFKEVFQPKPESSEAGEQIVALKQGRRTAADYALDFRTLAAQSGWNDGPLKLHYRKGLNQDLQVELACRDEGLTLNQYIDLSISDNVMRARKPGRTFTSQPPTQPPIATVPEPMQLGTTKLTVEERERRIRNHLCLYCGQPGHLRATCPTRPPRPPTSVSSGNLHLSQCEVPVILKTRDISVKTTALIDSGAAGNFIDRDFVNTNRLPILSCAPPVAVAALDGRPLGTGRVEYTTDDLILCLEPHHQETIRFFIISSPRTPIILGFPWLNHHEPIISWSAGTIAHWSPHCKQHCLQPIHQANSTPTSTELKDPIPAEYQDLLEAFSTTKATQLPPHHPGDCAIDLLPGAVPPKGRIFPLSQPESEAMNRYIREELAKGFIRPSTSPASAGFFFVKKKDGGLRPCIDYRALNDITIKYRYPLPLVPPALEQLRSARIYTKLDLRSAYNLIRIREGDEWKTAFSTTTGHYEYQVMPFGLANSPSYFQAFVNDVFRDMLNRWVIIYIDDILIYSNSYSDHVQHVRAVLQRLIEHQLYAKEEKCDFHQQSISFLGYVISPEGIAMDETKVNAVRNWPRPRTIKELQRFLGFSNFYRRFIRNFSTVAAPLSSMLKQGKTRLTWTPSAIQAYDELRQRFTTAPILHHPDPNLPFLVEVDASSTGVGAVLSQRQGQPPKTFPCAYFSHKLSPAERNYDVGNRELLAIKLALEEWRHWLEGARHPFTILTDHRNLEYIRSAKVLNHRQARWALFFTRFHFEITYRPGSQNTKADALSRIHEPDHTTTPPETILPTSVILASVTWDIMTEITEGQAQDPPPVDCPADLTYVPVHLRPRVLSEVHCTPSSGHPGIEATIELLRNRFWWRSLRADTITFVKSCSVCNTSKTPHQLPAGLLQPLPVSNRPWSHIAVDFITDLPSSHGQTTILSVIDRFSKGCRLIPFPKLPTAMETAEALCNSVFRFYGLPEDIVSDRGPQFTSRLWSSFFHLLGVNVSLTSGYHPQANGQVERLNQELTRFLRSYCQDHQEDWSRFLLWAEYAQNSIRKPSTNLTPFQCILGYQPPLFPWSGEPSDLPAVNSWFQRSEETWNRAHVHLQRAVRRARTQADRRRRPGPSYEPGQWVWLSTRDLRLRLPSKKLSPRYVGPFRISRQITPVSFRLELPPEYRISPTFHMSLLKPAGRPEGVENLEGTAPQGPTPLIIDGEEVYRVNTILDSRRRRGRLQYLVDWEDFGPEERSWVPAEDILDPSLTTDFHASHPDRPGPRGRGRPRRRLPPRARRHSQGGGLCYKSGLCGSLFSSPAGALSGVLVTTFPTIPCLGLHFRFRVSPVHSCLSAILERRAR</sequence>
<dbReference type="Gene3D" id="2.40.70.10">
    <property type="entry name" value="Acid Proteases"/>
    <property type="match status" value="1"/>
</dbReference>
<dbReference type="GO" id="GO:0008270">
    <property type="term" value="F:zinc ion binding"/>
    <property type="evidence" value="ECO:0007669"/>
    <property type="project" value="UniProtKB-KW"/>
</dbReference>
<keyword evidence="14" id="KW-0695">RNA-directed DNA polymerase</keyword>
<evidence type="ECO:0000256" key="4">
    <source>
        <dbReference type="ARBA" id="ARBA00022670"/>
    </source>
</evidence>
<dbReference type="SUPFAM" id="SSF53098">
    <property type="entry name" value="Ribonuclease H-like"/>
    <property type="match status" value="1"/>
</dbReference>
<dbReference type="CDD" id="cd09274">
    <property type="entry name" value="RNase_HI_RT_Ty3"/>
    <property type="match status" value="1"/>
</dbReference>
<evidence type="ECO:0000256" key="6">
    <source>
        <dbReference type="ARBA" id="ARBA00022695"/>
    </source>
</evidence>
<dbReference type="SUPFAM" id="SSF57756">
    <property type="entry name" value="Retrovirus zinc finger-like domains"/>
    <property type="match status" value="1"/>
</dbReference>
<evidence type="ECO:0000259" key="24">
    <source>
        <dbReference type="PROSITE" id="PS50878"/>
    </source>
</evidence>
<evidence type="ECO:0000256" key="5">
    <source>
        <dbReference type="ARBA" id="ARBA00022679"/>
    </source>
</evidence>
<dbReference type="InterPro" id="IPR036875">
    <property type="entry name" value="Znf_CCHC_sf"/>
</dbReference>
<evidence type="ECO:0000256" key="7">
    <source>
        <dbReference type="ARBA" id="ARBA00022722"/>
    </source>
</evidence>
<dbReference type="CDD" id="cd01647">
    <property type="entry name" value="RT_LTR"/>
    <property type="match status" value="1"/>
</dbReference>
<dbReference type="InterPro" id="IPR043128">
    <property type="entry name" value="Rev_trsase/Diguanyl_cyclase"/>
</dbReference>
<dbReference type="PANTHER" id="PTHR37984:SF5">
    <property type="entry name" value="PROTEIN NYNRIN-LIKE"/>
    <property type="match status" value="1"/>
</dbReference>
<dbReference type="InterPro" id="IPR012337">
    <property type="entry name" value="RNaseH-like_sf"/>
</dbReference>
<dbReference type="GO" id="GO:0006508">
    <property type="term" value="P:proteolysis"/>
    <property type="evidence" value="ECO:0007669"/>
    <property type="project" value="UniProtKB-KW"/>
</dbReference>
<feature type="domain" description="Integrase catalytic" evidence="25">
    <location>
        <begin position="1192"/>
        <end position="1351"/>
    </location>
</feature>
<keyword evidence="10" id="KW-0255">Endonuclease</keyword>
<dbReference type="Pfam" id="PF24626">
    <property type="entry name" value="SH3_Tf2-1"/>
    <property type="match status" value="1"/>
</dbReference>
<evidence type="ECO:0000256" key="3">
    <source>
        <dbReference type="ARBA" id="ARBA00012180"/>
    </source>
</evidence>
<dbReference type="PROSITE" id="PS50994">
    <property type="entry name" value="INTEGRASE"/>
    <property type="match status" value="1"/>
</dbReference>
<dbReference type="EC" id="3.1.26.4" evidence="3"/>
<dbReference type="GO" id="GO:0015074">
    <property type="term" value="P:DNA integration"/>
    <property type="evidence" value="ECO:0007669"/>
    <property type="project" value="UniProtKB-KW"/>
</dbReference>
<dbReference type="GO" id="GO:0003677">
    <property type="term" value="F:DNA binding"/>
    <property type="evidence" value="ECO:0007669"/>
    <property type="project" value="UniProtKB-KW"/>
</dbReference>
<dbReference type="InterPro" id="IPR000953">
    <property type="entry name" value="Chromo/chromo_shadow_dom"/>
</dbReference>
<feature type="region of interest" description="Disordered" evidence="21">
    <location>
        <begin position="1539"/>
        <end position="1573"/>
    </location>
</feature>
<evidence type="ECO:0000256" key="13">
    <source>
        <dbReference type="ARBA" id="ARBA00022908"/>
    </source>
</evidence>
<dbReference type="SUPFAM" id="SSF56672">
    <property type="entry name" value="DNA/RNA polymerases"/>
    <property type="match status" value="1"/>
</dbReference>
<dbReference type="FunFam" id="3.30.420.10:FF:000032">
    <property type="entry name" value="Retrovirus-related Pol polyprotein from transposon 297-like Protein"/>
    <property type="match status" value="1"/>
</dbReference>
<keyword evidence="5" id="KW-0808">Transferase</keyword>
<keyword evidence="4" id="KW-0645">Protease</keyword>
<dbReference type="Pfam" id="PF00665">
    <property type="entry name" value="rve"/>
    <property type="match status" value="1"/>
</dbReference>
<evidence type="ECO:0000256" key="15">
    <source>
        <dbReference type="ARBA" id="ARBA00022932"/>
    </source>
</evidence>
<gene>
    <name evidence="26" type="ORF">M9458_035501</name>
</gene>
<keyword evidence="17" id="KW-0233">DNA recombination</keyword>
<dbReference type="CDD" id="cd00303">
    <property type="entry name" value="retropepsin_like"/>
    <property type="match status" value="1"/>
</dbReference>
<dbReference type="GO" id="GO:0005634">
    <property type="term" value="C:nucleus"/>
    <property type="evidence" value="ECO:0007669"/>
    <property type="project" value="UniProtKB-SubCell"/>
</dbReference>
<dbReference type="InterPro" id="IPR021109">
    <property type="entry name" value="Peptidase_aspartic_dom_sf"/>
</dbReference>
<keyword evidence="27" id="KW-1185">Reference proteome</keyword>
<evidence type="ECO:0000259" key="23">
    <source>
        <dbReference type="PROSITE" id="PS50158"/>
    </source>
</evidence>
<dbReference type="GO" id="GO:0004523">
    <property type="term" value="F:RNA-DNA hybrid ribonuclease activity"/>
    <property type="evidence" value="ECO:0007669"/>
    <property type="project" value="UniProtKB-EC"/>
</dbReference>
<feature type="compositionally biased region" description="Basic residues" evidence="21">
    <location>
        <begin position="1553"/>
        <end position="1571"/>
    </location>
</feature>
<dbReference type="Pfam" id="PF00078">
    <property type="entry name" value="RVT_1"/>
    <property type="match status" value="1"/>
</dbReference>
<keyword evidence="13" id="KW-0229">DNA integration</keyword>
<keyword evidence="7" id="KW-0540">Nuclease</keyword>
<evidence type="ECO:0000256" key="10">
    <source>
        <dbReference type="ARBA" id="ARBA00022759"/>
    </source>
</evidence>
<feature type="domain" description="CCHC-type" evidence="23">
    <location>
        <begin position="433"/>
        <end position="447"/>
    </location>
</feature>
<comment type="similarity">
    <text evidence="2">Belongs to the beta type-B retroviral polymerase family. HERV class-II K(HML-2) pol subfamily.</text>
</comment>
<comment type="subcellular location">
    <subcellularLocation>
        <location evidence="1">Nucleus</location>
    </subcellularLocation>
</comment>
<dbReference type="EMBL" id="JAMKFB020000017">
    <property type="protein sequence ID" value="KAL0170905.1"/>
    <property type="molecule type" value="Genomic_DNA"/>
</dbReference>
<dbReference type="Proteomes" id="UP001529510">
    <property type="component" value="Unassembled WGS sequence"/>
</dbReference>
<evidence type="ECO:0000259" key="22">
    <source>
        <dbReference type="PROSITE" id="PS50013"/>
    </source>
</evidence>
<dbReference type="InterPro" id="IPR001584">
    <property type="entry name" value="Integrase_cat-core"/>
</dbReference>
<keyword evidence="9" id="KW-0064">Aspartyl protease</keyword>
<proteinExistence type="inferred from homology"/>
<dbReference type="InterPro" id="IPR043502">
    <property type="entry name" value="DNA/RNA_pol_sf"/>
</dbReference>
<keyword evidence="18" id="KW-0511">Multifunctional enzyme</keyword>
<dbReference type="GO" id="GO:0006310">
    <property type="term" value="P:DNA recombination"/>
    <property type="evidence" value="ECO:0007669"/>
    <property type="project" value="UniProtKB-KW"/>
</dbReference>
<evidence type="ECO:0000256" key="18">
    <source>
        <dbReference type="ARBA" id="ARBA00023268"/>
    </source>
</evidence>
<dbReference type="Pfam" id="PF17919">
    <property type="entry name" value="RT_RNaseH_2"/>
    <property type="match status" value="1"/>
</dbReference>
<name>A0ABD0PB25_CIRMR</name>
<evidence type="ECO:0000256" key="14">
    <source>
        <dbReference type="ARBA" id="ARBA00022918"/>
    </source>
</evidence>
<evidence type="ECO:0000313" key="26">
    <source>
        <dbReference type="EMBL" id="KAL0170905.1"/>
    </source>
</evidence>
<evidence type="ECO:0000256" key="1">
    <source>
        <dbReference type="ARBA" id="ARBA00004123"/>
    </source>
</evidence>
<dbReference type="SMART" id="SM00343">
    <property type="entry name" value="ZnF_C2HC"/>
    <property type="match status" value="1"/>
</dbReference>
<feature type="domain" description="Reverse transcriptase" evidence="24">
    <location>
        <begin position="673"/>
        <end position="852"/>
    </location>
</feature>
<keyword evidence="6" id="KW-0548">Nucleotidyltransferase</keyword>
<reference evidence="26 27" key="1">
    <citation type="submission" date="2024-05" db="EMBL/GenBank/DDBJ databases">
        <title>Genome sequencing and assembly of Indian major carp, Cirrhinus mrigala (Hamilton, 1822).</title>
        <authorList>
            <person name="Mohindra V."/>
            <person name="Chowdhury L.M."/>
            <person name="Lal K."/>
            <person name="Jena J.K."/>
        </authorList>
    </citation>
    <scope>NUCLEOTIDE SEQUENCE [LARGE SCALE GENOMIC DNA]</scope>
    <source>
        <strain evidence="26">CM1030</strain>
        <tissue evidence="26">Blood</tissue>
    </source>
</reference>
<dbReference type="GO" id="GO:0003964">
    <property type="term" value="F:RNA-directed DNA polymerase activity"/>
    <property type="evidence" value="ECO:0007669"/>
    <property type="project" value="UniProtKB-KW"/>
</dbReference>
<evidence type="ECO:0000256" key="2">
    <source>
        <dbReference type="ARBA" id="ARBA00010879"/>
    </source>
</evidence>
<keyword evidence="20" id="KW-0863">Zinc-finger</keyword>
<protein>
    <recommendedName>
        <fullName evidence="19">Gypsy retrotransposon integrase-like protein 1</fullName>
        <ecNumber evidence="3">3.1.26.4</ecNumber>
    </recommendedName>
</protein>
<keyword evidence="16" id="KW-0238">DNA-binding</keyword>
<dbReference type="PROSITE" id="PS50158">
    <property type="entry name" value="ZF_CCHC"/>
    <property type="match status" value="1"/>
</dbReference>
<dbReference type="InterPro" id="IPR023780">
    <property type="entry name" value="Chromo_domain"/>
</dbReference>
<feature type="domain" description="Chromo" evidence="22">
    <location>
        <begin position="1497"/>
        <end position="1555"/>
    </location>
</feature>
<feature type="region of interest" description="Disordered" evidence="21">
    <location>
        <begin position="141"/>
        <end position="165"/>
    </location>
</feature>
<feature type="non-terminal residue" evidence="26">
    <location>
        <position position="1"/>
    </location>
</feature>
<evidence type="ECO:0000256" key="21">
    <source>
        <dbReference type="SAM" id="MobiDB-lite"/>
    </source>
</evidence>
<evidence type="ECO:0000256" key="19">
    <source>
        <dbReference type="ARBA" id="ARBA00039658"/>
    </source>
</evidence>
<evidence type="ECO:0000256" key="17">
    <source>
        <dbReference type="ARBA" id="ARBA00023172"/>
    </source>
</evidence>
<evidence type="ECO:0000256" key="20">
    <source>
        <dbReference type="PROSITE-ProRule" id="PRU00047"/>
    </source>
</evidence>
<evidence type="ECO:0000256" key="12">
    <source>
        <dbReference type="ARBA" id="ARBA00022842"/>
    </source>
</evidence>
<dbReference type="Gene3D" id="2.40.50.40">
    <property type="match status" value="1"/>
</dbReference>
<keyword evidence="8" id="KW-0479">Metal-binding</keyword>
<dbReference type="Gene3D" id="3.30.70.270">
    <property type="match status" value="2"/>
</dbReference>
<comment type="caution">
    <text evidence="26">The sequence shown here is derived from an EMBL/GenBank/DDBJ whole genome shotgun (WGS) entry which is preliminary data.</text>
</comment>